<name>A0ABQ8UUE3_9EUKA</name>
<evidence type="ECO:0000256" key="5">
    <source>
        <dbReference type="SAM" id="MobiDB-lite"/>
    </source>
</evidence>
<protein>
    <submittedName>
        <fullName evidence="7">FHA domain-interacting nucleolar phosphoprotein</fullName>
    </submittedName>
</protein>
<dbReference type="PROSITE" id="PS50102">
    <property type="entry name" value="RRM"/>
    <property type="match status" value="1"/>
</dbReference>
<dbReference type="CDD" id="cd12307">
    <property type="entry name" value="RRM_NIFK_like"/>
    <property type="match status" value="1"/>
</dbReference>
<dbReference type="PANTHER" id="PTHR46754">
    <property type="entry name" value="MKI67 FHA DOMAIN-INTERACTING NUCLEOLAR PHOSPHOPROTEIN"/>
    <property type="match status" value="1"/>
</dbReference>
<evidence type="ECO:0000313" key="7">
    <source>
        <dbReference type="EMBL" id="KAJ4462157.1"/>
    </source>
</evidence>
<gene>
    <name evidence="7" type="ORF">PAPYR_1339</name>
</gene>
<evidence type="ECO:0000256" key="1">
    <source>
        <dbReference type="ARBA" id="ARBA00004604"/>
    </source>
</evidence>
<keyword evidence="3" id="KW-0539">Nucleus</keyword>
<dbReference type="EMBL" id="JAPMOS010000004">
    <property type="protein sequence ID" value="KAJ4462157.1"/>
    <property type="molecule type" value="Genomic_DNA"/>
</dbReference>
<keyword evidence="8" id="KW-1185">Reference proteome</keyword>
<feature type="compositionally biased region" description="Basic residues" evidence="5">
    <location>
        <begin position="248"/>
        <end position="260"/>
    </location>
</feature>
<feature type="domain" description="RRM" evidence="6">
    <location>
        <begin position="62"/>
        <end position="140"/>
    </location>
</feature>
<feature type="region of interest" description="Disordered" evidence="5">
    <location>
        <begin position="1"/>
        <end position="30"/>
    </location>
</feature>
<dbReference type="Pfam" id="PF00076">
    <property type="entry name" value="RRM_1"/>
    <property type="match status" value="1"/>
</dbReference>
<dbReference type="SUPFAM" id="SSF54928">
    <property type="entry name" value="RNA-binding domain, RBD"/>
    <property type="match status" value="1"/>
</dbReference>
<dbReference type="InterPro" id="IPR012677">
    <property type="entry name" value="Nucleotide-bd_a/b_plait_sf"/>
</dbReference>
<feature type="region of interest" description="Disordered" evidence="5">
    <location>
        <begin position="211"/>
        <end position="260"/>
    </location>
</feature>
<sequence length="260" mass="28886">MLQDLELNDGKERDEIIMAPEGAADDQDDASSVSLDEDFYALTDAVKTKTKGRKEQTGGKRSVIFVGHIPFGFFEPQMKAFFSQFGTVTRIKLHRNPRTGHSRHNAYVEFADEHIAQDVAKAMDNYIMYERRLVCKVVPPEKVRPRMFFGAVRQSPEQRKAIVSARLSVARSTQQHGKLVQSIAARQKQRQERLASMGIDYVFGEAGPRPLKAAAKPVTPTKPPTPAKSPKKPQTSPVQSSHAAIGKHAAKTPKKTPAKK</sequence>
<evidence type="ECO:0000256" key="2">
    <source>
        <dbReference type="ARBA" id="ARBA00022884"/>
    </source>
</evidence>
<evidence type="ECO:0000313" key="8">
    <source>
        <dbReference type="Proteomes" id="UP001141327"/>
    </source>
</evidence>
<evidence type="ECO:0000259" key="6">
    <source>
        <dbReference type="PROSITE" id="PS50102"/>
    </source>
</evidence>
<accession>A0ABQ8UUE3</accession>
<dbReference type="SMART" id="SM00360">
    <property type="entry name" value="RRM"/>
    <property type="match status" value="1"/>
</dbReference>
<dbReference type="InterPro" id="IPR000504">
    <property type="entry name" value="RRM_dom"/>
</dbReference>
<dbReference type="InterPro" id="IPR035979">
    <property type="entry name" value="RBD_domain_sf"/>
</dbReference>
<evidence type="ECO:0000256" key="3">
    <source>
        <dbReference type="ARBA" id="ARBA00023242"/>
    </source>
</evidence>
<comment type="subcellular location">
    <subcellularLocation>
        <location evidence="1">Nucleus</location>
        <location evidence="1">Nucleolus</location>
    </subcellularLocation>
</comment>
<proteinExistence type="predicted"/>
<keyword evidence="2 4" id="KW-0694">RNA-binding</keyword>
<evidence type="ECO:0000256" key="4">
    <source>
        <dbReference type="PROSITE-ProRule" id="PRU00176"/>
    </source>
</evidence>
<reference evidence="7" key="1">
    <citation type="journal article" date="2022" name="bioRxiv">
        <title>Genomics of Preaxostyla Flagellates Illuminates Evolutionary Transitions and the Path Towards Mitochondrial Loss.</title>
        <authorList>
            <person name="Novak L.V.F."/>
            <person name="Treitli S.C."/>
            <person name="Pyrih J."/>
            <person name="Halakuc P."/>
            <person name="Pipaliya S.V."/>
            <person name="Vacek V."/>
            <person name="Brzon O."/>
            <person name="Soukal P."/>
            <person name="Eme L."/>
            <person name="Dacks J.B."/>
            <person name="Karnkowska A."/>
            <person name="Elias M."/>
            <person name="Hampl V."/>
        </authorList>
    </citation>
    <scope>NUCLEOTIDE SEQUENCE</scope>
    <source>
        <strain evidence="7">RCP-MX</strain>
    </source>
</reference>
<organism evidence="7 8">
    <name type="scientific">Paratrimastix pyriformis</name>
    <dbReference type="NCBI Taxonomy" id="342808"/>
    <lineage>
        <taxon>Eukaryota</taxon>
        <taxon>Metamonada</taxon>
        <taxon>Preaxostyla</taxon>
        <taxon>Paratrimastigidae</taxon>
        <taxon>Paratrimastix</taxon>
    </lineage>
</organism>
<dbReference type="Proteomes" id="UP001141327">
    <property type="component" value="Unassembled WGS sequence"/>
</dbReference>
<dbReference type="Gene3D" id="3.30.70.330">
    <property type="match status" value="1"/>
</dbReference>
<comment type="caution">
    <text evidence="7">The sequence shown here is derived from an EMBL/GenBank/DDBJ whole genome shotgun (WGS) entry which is preliminary data.</text>
</comment>